<dbReference type="InterPro" id="IPR033130">
    <property type="entry name" value="RNase_T2_His_AS_2"/>
</dbReference>
<evidence type="ECO:0000256" key="7">
    <source>
        <dbReference type="RuleBase" id="RU004328"/>
    </source>
</evidence>
<feature type="signal peptide" evidence="8">
    <location>
        <begin position="1"/>
        <end position="24"/>
    </location>
</feature>
<keyword evidence="10" id="KW-1185">Reference proteome</keyword>
<evidence type="ECO:0000256" key="2">
    <source>
        <dbReference type="ARBA" id="ARBA00022722"/>
    </source>
</evidence>
<dbReference type="EMBL" id="JBDFQZ010000002">
    <property type="protein sequence ID" value="KAK9750766.1"/>
    <property type="molecule type" value="Genomic_DNA"/>
</dbReference>
<dbReference type="PANTHER" id="PTHR11240:SF75">
    <property type="entry name" value="RIBONUCLEASE 3"/>
    <property type="match status" value="1"/>
</dbReference>
<evidence type="ECO:0000256" key="6">
    <source>
        <dbReference type="ARBA" id="ARBA00023239"/>
    </source>
</evidence>
<evidence type="ECO:0000256" key="4">
    <source>
        <dbReference type="ARBA" id="ARBA00022801"/>
    </source>
</evidence>
<sequence length="231" mass="26106">MGKIEMSMLIKLTLVLSFTVVAFASNSGDFHLFYFVQQWLGSYCDQNGERCCYPVTGKPAADFTIYGLWPYYNDGSFPYNCGGANFDEALIKPMQDRLRKEWPSTTCPDIGRKFWVHEWNKHGTCSKSVLGEIPYFQAALNLKYKVNLLQALAKAGIRPNNQFYSLKAVKRAIARATGFHPWIDCNHNAQGSSQIWQVSMCVDRTGTRLKNCPFLPRGPGNCGSKIKFPSF</sequence>
<comment type="similarity">
    <text evidence="1 7">Belongs to the RNase T2 family.</text>
</comment>
<dbReference type="InterPro" id="IPR033697">
    <property type="entry name" value="Ribonuclease_T2_eukaryotic"/>
</dbReference>
<dbReference type="GO" id="GO:0033897">
    <property type="term" value="F:ribonuclease T2 activity"/>
    <property type="evidence" value="ECO:0007669"/>
    <property type="project" value="InterPro"/>
</dbReference>
<dbReference type="GO" id="GO:0006401">
    <property type="term" value="P:RNA catabolic process"/>
    <property type="evidence" value="ECO:0007669"/>
    <property type="project" value="TreeGrafter"/>
</dbReference>
<evidence type="ECO:0000256" key="1">
    <source>
        <dbReference type="ARBA" id="ARBA00007469"/>
    </source>
</evidence>
<dbReference type="GO" id="GO:0005576">
    <property type="term" value="C:extracellular region"/>
    <property type="evidence" value="ECO:0007669"/>
    <property type="project" value="TreeGrafter"/>
</dbReference>
<organism evidence="9 10">
    <name type="scientific">Saponaria officinalis</name>
    <name type="common">Common soapwort</name>
    <name type="synonym">Lychnis saponaria</name>
    <dbReference type="NCBI Taxonomy" id="3572"/>
    <lineage>
        <taxon>Eukaryota</taxon>
        <taxon>Viridiplantae</taxon>
        <taxon>Streptophyta</taxon>
        <taxon>Embryophyta</taxon>
        <taxon>Tracheophyta</taxon>
        <taxon>Spermatophyta</taxon>
        <taxon>Magnoliopsida</taxon>
        <taxon>eudicotyledons</taxon>
        <taxon>Gunneridae</taxon>
        <taxon>Pentapetalae</taxon>
        <taxon>Caryophyllales</taxon>
        <taxon>Caryophyllaceae</taxon>
        <taxon>Caryophylleae</taxon>
        <taxon>Saponaria</taxon>
    </lineage>
</organism>
<dbReference type="Proteomes" id="UP001443914">
    <property type="component" value="Unassembled WGS sequence"/>
</dbReference>
<gene>
    <name evidence="9" type="ORF">RND81_02G220300</name>
</gene>
<comment type="caution">
    <text evidence="9">The sequence shown here is derived from an EMBL/GenBank/DDBJ whole genome shotgun (WGS) entry which is preliminary data.</text>
</comment>
<evidence type="ECO:0000313" key="9">
    <source>
        <dbReference type="EMBL" id="KAK9750766.1"/>
    </source>
</evidence>
<evidence type="ECO:0000256" key="5">
    <source>
        <dbReference type="ARBA" id="ARBA00023157"/>
    </source>
</evidence>
<dbReference type="PROSITE" id="PS00531">
    <property type="entry name" value="RNASE_T2_2"/>
    <property type="match status" value="1"/>
</dbReference>
<dbReference type="InterPro" id="IPR036430">
    <property type="entry name" value="RNase_T2-like_sf"/>
</dbReference>
<dbReference type="Pfam" id="PF00445">
    <property type="entry name" value="Ribonuclease_T2"/>
    <property type="match status" value="1"/>
</dbReference>
<evidence type="ECO:0000256" key="8">
    <source>
        <dbReference type="SAM" id="SignalP"/>
    </source>
</evidence>
<keyword evidence="2" id="KW-0540">Nuclease</keyword>
<name>A0AAW1MT35_SAPOF</name>
<dbReference type="AlphaFoldDB" id="A0AAW1MT35"/>
<evidence type="ECO:0000313" key="10">
    <source>
        <dbReference type="Proteomes" id="UP001443914"/>
    </source>
</evidence>
<dbReference type="GO" id="GO:0016787">
    <property type="term" value="F:hydrolase activity"/>
    <property type="evidence" value="ECO:0007669"/>
    <property type="project" value="UniProtKB-KW"/>
</dbReference>
<dbReference type="InterPro" id="IPR001568">
    <property type="entry name" value="RNase_T2-like"/>
</dbReference>
<dbReference type="SUPFAM" id="SSF55895">
    <property type="entry name" value="Ribonuclease Rh-like"/>
    <property type="match status" value="1"/>
</dbReference>
<reference evidence="9" key="1">
    <citation type="submission" date="2024-03" db="EMBL/GenBank/DDBJ databases">
        <title>WGS assembly of Saponaria officinalis var. Norfolk2.</title>
        <authorList>
            <person name="Jenkins J."/>
            <person name="Shu S."/>
            <person name="Grimwood J."/>
            <person name="Barry K."/>
            <person name="Goodstein D."/>
            <person name="Schmutz J."/>
            <person name="Leebens-Mack J."/>
            <person name="Osbourn A."/>
        </authorList>
    </citation>
    <scope>NUCLEOTIDE SEQUENCE [LARGE SCALE GENOMIC DNA]</scope>
    <source>
        <strain evidence="9">JIC</strain>
    </source>
</reference>
<dbReference type="CDD" id="cd01061">
    <property type="entry name" value="RNase_T2_euk"/>
    <property type="match status" value="1"/>
</dbReference>
<keyword evidence="4" id="KW-0378">Hydrolase</keyword>
<dbReference type="GO" id="GO:0003723">
    <property type="term" value="F:RNA binding"/>
    <property type="evidence" value="ECO:0007669"/>
    <property type="project" value="InterPro"/>
</dbReference>
<accession>A0AAW1MT35</accession>
<keyword evidence="3" id="KW-0255">Endonuclease</keyword>
<keyword evidence="5" id="KW-1015">Disulfide bond</keyword>
<keyword evidence="6" id="KW-0456">Lyase</keyword>
<keyword evidence="8" id="KW-0732">Signal</keyword>
<protein>
    <submittedName>
        <fullName evidence="9">Uncharacterized protein</fullName>
    </submittedName>
</protein>
<feature type="chain" id="PRO_5043654394" evidence="8">
    <location>
        <begin position="25"/>
        <end position="231"/>
    </location>
</feature>
<dbReference type="PANTHER" id="PTHR11240">
    <property type="entry name" value="RIBONUCLEASE T2"/>
    <property type="match status" value="1"/>
</dbReference>
<proteinExistence type="inferred from homology"/>
<dbReference type="Gene3D" id="3.90.730.10">
    <property type="entry name" value="Ribonuclease T2-like"/>
    <property type="match status" value="1"/>
</dbReference>
<evidence type="ECO:0000256" key="3">
    <source>
        <dbReference type="ARBA" id="ARBA00022759"/>
    </source>
</evidence>